<reference evidence="1 2" key="1">
    <citation type="submission" date="2019-07" db="EMBL/GenBank/DDBJ databases">
        <title>Quadrisphaera sp. strain DD2A genome sequencing and assembly.</title>
        <authorList>
            <person name="Kim I."/>
        </authorList>
    </citation>
    <scope>NUCLEOTIDE SEQUENCE [LARGE SCALE GENOMIC DNA]</scope>
    <source>
        <strain evidence="1 2">DD2A</strain>
    </source>
</reference>
<gene>
    <name evidence="1" type="ORF">FMM08_20080</name>
</gene>
<dbReference type="RefSeq" id="WP_139713828.1">
    <property type="nucleotide sequence ID" value="NZ_VKAC01000014.1"/>
</dbReference>
<proteinExistence type="predicted"/>
<name>A0A5C8Z328_9ACTN</name>
<organism evidence="1 2">
    <name type="scientific">Quadrisphaera setariae</name>
    <dbReference type="NCBI Taxonomy" id="2593304"/>
    <lineage>
        <taxon>Bacteria</taxon>
        <taxon>Bacillati</taxon>
        <taxon>Actinomycetota</taxon>
        <taxon>Actinomycetes</taxon>
        <taxon>Kineosporiales</taxon>
        <taxon>Kineosporiaceae</taxon>
        <taxon>Quadrisphaera</taxon>
    </lineage>
</organism>
<dbReference type="Proteomes" id="UP000321234">
    <property type="component" value="Unassembled WGS sequence"/>
</dbReference>
<protein>
    <submittedName>
        <fullName evidence="1">Uncharacterized protein</fullName>
    </submittedName>
</protein>
<dbReference type="EMBL" id="VKAC01000014">
    <property type="protein sequence ID" value="TXR52492.1"/>
    <property type="molecule type" value="Genomic_DNA"/>
</dbReference>
<evidence type="ECO:0000313" key="2">
    <source>
        <dbReference type="Proteomes" id="UP000321234"/>
    </source>
</evidence>
<comment type="caution">
    <text evidence="1">The sequence shown here is derived from an EMBL/GenBank/DDBJ whole genome shotgun (WGS) entry which is preliminary data.</text>
</comment>
<keyword evidence="2" id="KW-1185">Reference proteome</keyword>
<evidence type="ECO:0000313" key="1">
    <source>
        <dbReference type="EMBL" id="TXR52492.1"/>
    </source>
</evidence>
<dbReference type="AlphaFoldDB" id="A0A5C8Z328"/>
<dbReference type="OrthoDB" id="9839311at2"/>
<sequence>MGFNYEISDALKVGAAPIAQGHIRSGLQKAPLEIVSQMIVAFAGSRWAFIEAVEVDAYTHDGVQSSTHFLSNGERFRVLLSAAA</sequence>
<accession>A0A5C8Z328</accession>